<organism evidence="4 5">
    <name type="scientific">Escallonia herrerae</name>
    <dbReference type="NCBI Taxonomy" id="1293975"/>
    <lineage>
        <taxon>Eukaryota</taxon>
        <taxon>Viridiplantae</taxon>
        <taxon>Streptophyta</taxon>
        <taxon>Embryophyta</taxon>
        <taxon>Tracheophyta</taxon>
        <taxon>Spermatophyta</taxon>
        <taxon>Magnoliopsida</taxon>
        <taxon>eudicotyledons</taxon>
        <taxon>Gunneridae</taxon>
        <taxon>Pentapetalae</taxon>
        <taxon>asterids</taxon>
        <taxon>campanulids</taxon>
        <taxon>Escalloniales</taxon>
        <taxon>Escalloniaceae</taxon>
        <taxon>Escallonia</taxon>
    </lineage>
</organism>
<proteinExistence type="predicted"/>
<protein>
    <recommendedName>
        <fullName evidence="6">F-box domain-containing protein</fullName>
    </recommendedName>
</protein>
<dbReference type="Pfam" id="PF00646">
    <property type="entry name" value="F-box"/>
    <property type="match status" value="1"/>
</dbReference>
<evidence type="ECO:0000313" key="4">
    <source>
        <dbReference type="EMBL" id="KAK3037817.1"/>
    </source>
</evidence>
<dbReference type="InterPro" id="IPR036047">
    <property type="entry name" value="F-box-like_dom_sf"/>
</dbReference>
<dbReference type="Proteomes" id="UP001188597">
    <property type="component" value="Unassembled WGS sequence"/>
</dbReference>
<dbReference type="InterPro" id="IPR001810">
    <property type="entry name" value="F-box_dom"/>
</dbReference>
<feature type="region of interest" description="Disordered" evidence="1">
    <location>
        <begin position="1"/>
        <end position="24"/>
    </location>
</feature>
<dbReference type="EMBL" id="JAVXUP010000113">
    <property type="protein sequence ID" value="KAK3037817.1"/>
    <property type="molecule type" value="Genomic_DNA"/>
</dbReference>
<dbReference type="AlphaFoldDB" id="A0AA89BII6"/>
<reference evidence="4" key="1">
    <citation type="submission" date="2022-12" db="EMBL/GenBank/DDBJ databases">
        <title>Draft genome assemblies for two species of Escallonia (Escalloniales).</title>
        <authorList>
            <person name="Chanderbali A."/>
            <person name="Dervinis C."/>
            <person name="Anghel I."/>
            <person name="Soltis D."/>
            <person name="Soltis P."/>
            <person name="Zapata F."/>
        </authorList>
    </citation>
    <scope>NUCLEOTIDE SEQUENCE</scope>
    <source>
        <strain evidence="4">UCBG64.0493</strain>
        <tissue evidence="4">Leaf</tissue>
    </source>
</reference>
<gene>
    <name evidence="4" type="ORF">RJ639_031858</name>
</gene>
<keyword evidence="5" id="KW-1185">Reference proteome</keyword>
<dbReference type="InterPro" id="IPR050942">
    <property type="entry name" value="F-box_BR-signaling"/>
</dbReference>
<dbReference type="InterPro" id="IPR005174">
    <property type="entry name" value="KIB1-4_b-propeller"/>
</dbReference>
<evidence type="ECO:0000259" key="3">
    <source>
        <dbReference type="Pfam" id="PF03478"/>
    </source>
</evidence>
<name>A0AA89BII6_9ASTE</name>
<sequence>MVLELESRVSTPLNTAKRTESTTTSSSELSEWEWLPDDLLISILDRLAPSNCINVLAVCKRWLYTVLSRKKRVEPILVVPATSTDKEQEEDRKPLSFYSLALKRVSNPSLAPNKIYGVDSLDWASQDQVLKRFIKAKGWILDATYSSRGLLYVMIFLWDQLYSLHTRTPIVPMKEVALRLGSDHGYPDECHIVESSEGDILLVVCWTGMRSYNVFKLLAGLHKLERLAGLGDGALFLCGYSSMYVSASEVPECRPNSINITYCSKRSTGLQVVVRNLKDGSDTSVIDHEPNMNFHDMPPPTLILASCAAHFE</sequence>
<comment type="caution">
    <text evidence="4">The sequence shown here is derived from an EMBL/GenBank/DDBJ whole genome shotgun (WGS) entry which is preliminary data.</text>
</comment>
<evidence type="ECO:0000313" key="5">
    <source>
        <dbReference type="Proteomes" id="UP001188597"/>
    </source>
</evidence>
<feature type="domain" description="F-box" evidence="2">
    <location>
        <begin position="32"/>
        <end position="71"/>
    </location>
</feature>
<dbReference type="PANTHER" id="PTHR44259">
    <property type="entry name" value="OS07G0183000 PROTEIN-RELATED"/>
    <property type="match status" value="1"/>
</dbReference>
<dbReference type="Gene3D" id="1.20.1280.50">
    <property type="match status" value="1"/>
</dbReference>
<feature type="domain" description="KIB1-4 beta-propeller" evidence="3">
    <location>
        <begin position="154"/>
        <end position="261"/>
    </location>
</feature>
<accession>A0AA89BII6</accession>
<evidence type="ECO:0008006" key="6">
    <source>
        <dbReference type="Google" id="ProtNLM"/>
    </source>
</evidence>
<dbReference type="Pfam" id="PF03478">
    <property type="entry name" value="Beta-prop_KIB1-4"/>
    <property type="match status" value="1"/>
</dbReference>
<evidence type="ECO:0000256" key="1">
    <source>
        <dbReference type="SAM" id="MobiDB-lite"/>
    </source>
</evidence>
<evidence type="ECO:0000259" key="2">
    <source>
        <dbReference type="Pfam" id="PF00646"/>
    </source>
</evidence>
<dbReference type="SUPFAM" id="SSF81383">
    <property type="entry name" value="F-box domain"/>
    <property type="match status" value="1"/>
</dbReference>